<reference evidence="3" key="1">
    <citation type="submission" date="2021-06" db="EMBL/GenBank/DDBJ databases">
        <title>Comparative genomics, transcriptomics and evolutionary studies reveal genomic signatures of adaptation to plant cell wall in hemibiotrophic fungi.</title>
        <authorList>
            <consortium name="DOE Joint Genome Institute"/>
            <person name="Baroncelli R."/>
            <person name="Diaz J.F."/>
            <person name="Benocci T."/>
            <person name="Peng M."/>
            <person name="Battaglia E."/>
            <person name="Haridas S."/>
            <person name="Andreopoulos W."/>
            <person name="Labutti K."/>
            <person name="Pangilinan J."/>
            <person name="Floch G.L."/>
            <person name="Makela M.R."/>
            <person name="Henrissat B."/>
            <person name="Grigoriev I.V."/>
            <person name="Crouch J.A."/>
            <person name="De Vries R.P."/>
            <person name="Sukno S.A."/>
            <person name="Thon M.R."/>
        </authorList>
    </citation>
    <scope>NUCLEOTIDE SEQUENCE</scope>
    <source>
        <strain evidence="3">CBS 193.32</strain>
    </source>
</reference>
<feature type="compositionally biased region" description="Polar residues" evidence="1">
    <location>
        <begin position="84"/>
        <end position="98"/>
    </location>
</feature>
<dbReference type="RefSeq" id="XP_060424518.1">
    <property type="nucleotide sequence ID" value="XM_060580734.1"/>
</dbReference>
<feature type="region of interest" description="Disordered" evidence="1">
    <location>
        <begin position="1"/>
        <end position="39"/>
    </location>
</feature>
<dbReference type="InterPro" id="IPR046347">
    <property type="entry name" value="bZIP_sf"/>
</dbReference>
<gene>
    <name evidence="3" type="ORF">BDP55DRAFT_754976</name>
</gene>
<dbReference type="GO" id="GO:0003700">
    <property type="term" value="F:DNA-binding transcription factor activity"/>
    <property type="evidence" value="ECO:0007669"/>
    <property type="project" value="InterPro"/>
</dbReference>
<organism evidence="3 4">
    <name type="scientific">Colletotrichum godetiae</name>
    <dbReference type="NCBI Taxonomy" id="1209918"/>
    <lineage>
        <taxon>Eukaryota</taxon>
        <taxon>Fungi</taxon>
        <taxon>Dikarya</taxon>
        <taxon>Ascomycota</taxon>
        <taxon>Pezizomycotina</taxon>
        <taxon>Sordariomycetes</taxon>
        <taxon>Hypocreomycetidae</taxon>
        <taxon>Glomerellales</taxon>
        <taxon>Glomerellaceae</taxon>
        <taxon>Colletotrichum</taxon>
        <taxon>Colletotrichum acutatum species complex</taxon>
    </lineage>
</organism>
<dbReference type="SUPFAM" id="SSF57959">
    <property type="entry name" value="Leucine zipper domain"/>
    <property type="match status" value="1"/>
</dbReference>
<dbReference type="Proteomes" id="UP001224890">
    <property type="component" value="Unassembled WGS sequence"/>
</dbReference>
<dbReference type="PROSITE" id="PS00036">
    <property type="entry name" value="BZIP_BASIC"/>
    <property type="match status" value="1"/>
</dbReference>
<protein>
    <recommendedName>
        <fullName evidence="2">BZIP domain-containing protein</fullName>
    </recommendedName>
</protein>
<dbReference type="AlphaFoldDB" id="A0AAJ0AAW1"/>
<dbReference type="GeneID" id="85465260"/>
<name>A0AAJ0AAW1_9PEZI</name>
<sequence length="153" mass="17370">MTRVSPEMRKKRNRDAQAKHRKKKQEEAERLQSEVDHLRRKMREVREATASNDMQRLKYVVLGETRPSTPQPDASGTVELGTPITDTGYTESSDPFPMSSTTPYWDCSTLDCTLPPPRIQHLPQFRVSNTICGRLQPNAAMEFDSLGSGIARH</sequence>
<dbReference type="Pfam" id="PF00170">
    <property type="entry name" value="bZIP_1"/>
    <property type="match status" value="1"/>
</dbReference>
<feature type="domain" description="BZIP" evidence="2">
    <location>
        <begin position="9"/>
        <end position="23"/>
    </location>
</feature>
<comment type="caution">
    <text evidence="3">The sequence shown here is derived from an EMBL/GenBank/DDBJ whole genome shotgun (WGS) entry which is preliminary data.</text>
</comment>
<feature type="compositionally biased region" description="Basic and acidic residues" evidence="1">
    <location>
        <begin position="14"/>
        <end position="37"/>
    </location>
</feature>
<dbReference type="CDD" id="cd14686">
    <property type="entry name" value="bZIP"/>
    <property type="match status" value="1"/>
</dbReference>
<keyword evidence="4" id="KW-1185">Reference proteome</keyword>
<evidence type="ECO:0000313" key="3">
    <source>
        <dbReference type="EMBL" id="KAK1659754.1"/>
    </source>
</evidence>
<evidence type="ECO:0000313" key="4">
    <source>
        <dbReference type="Proteomes" id="UP001224890"/>
    </source>
</evidence>
<accession>A0AAJ0AAW1</accession>
<proteinExistence type="predicted"/>
<feature type="region of interest" description="Disordered" evidence="1">
    <location>
        <begin position="65"/>
        <end position="98"/>
    </location>
</feature>
<dbReference type="EMBL" id="JAHMHR010000056">
    <property type="protein sequence ID" value="KAK1659754.1"/>
    <property type="molecule type" value="Genomic_DNA"/>
</dbReference>
<dbReference type="InterPro" id="IPR004827">
    <property type="entry name" value="bZIP"/>
</dbReference>
<evidence type="ECO:0000259" key="2">
    <source>
        <dbReference type="PROSITE" id="PS00036"/>
    </source>
</evidence>
<evidence type="ECO:0000256" key="1">
    <source>
        <dbReference type="SAM" id="MobiDB-lite"/>
    </source>
</evidence>